<dbReference type="Proteomes" id="UP000011885">
    <property type="component" value="Unassembled WGS sequence"/>
</dbReference>
<dbReference type="AlphaFoldDB" id="M5TX12"/>
<feature type="transmembrane region" description="Helical" evidence="1">
    <location>
        <begin position="90"/>
        <end position="108"/>
    </location>
</feature>
<reference evidence="2 3" key="1">
    <citation type="journal article" date="2013" name="Mar. Genomics">
        <title>Expression of sulfatases in Rhodopirellula baltica and the diversity of sulfatases in the genus Rhodopirellula.</title>
        <authorList>
            <person name="Wegner C.E."/>
            <person name="Richter-Heitmann T."/>
            <person name="Klindworth A."/>
            <person name="Klockow C."/>
            <person name="Richter M."/>
            <person name="Achstetter T."/>
            <person name="Glockner F.O."/>
            <person name="Harder J."/>
        </authorList>
    </citation>
    <scope>NUCLEOTIDE SEQUENCE [LARGE SCALE GENOMIC DNA]</scope>
    <source>
        <strain evidence="2 3">SM41</strain>
    </source>
</reference>
<keyword evidence="1" id="KW-0472">Membrane</keyword>
<organism evidence="2 3">
    <name type="scientific">Rhodopirellula sallentina SM41</name>
    <dbReference type="NCBI Taxonomy" id="1263870"/>
    <lineage>
        <taxon>Bacteria</taxon>
        <taxon>Pseudomonadati</taxon>
        <taxon>Planctomycetota</taxon>
        <taxon>Planctomycetia</taxon>
        <taxon>Pirellulales</taxon>
        <taxon>Pirellulaceae</taxon>
        <taxon>Rhodopirellula</taxon>
    </lineage>
</organism>
<evidence type="ECO:0000313" key="3">
    <source>
        <dbReference type="Proteomes" id="UP000011885"/>
    </source>
</evidence>
<gene>
    <name evidence="2" type="ORF">RSSM_04805</name>
</gene>
<dbReference type="PATRIC" id="fig|1263870.3.peg.5083"/>
<protein>
    <submittedName>
        <fullName evidence="2">Putative membrane protein</fullName>
    </submittedName>
</protein>
<feature type="transmembrane region" description="Helical" evidence="1">
    <location>
        <begin position="61"/>
        <end position="83"/>
    </location>
</feature>
<dbReference type="RefSeq" id="WP_008684114.1">
    <property type="nucleotide sequence ID" value="NZ_ANOH01000333.1"/>
</dbReference>
<keyword evidence="1" id="KW-1133">Transmembrane helix</keyword>
<dbReference type="EMBL" id="ANOH01000333">
    <property type="protein sequence ID" value="EMI53742.1"/>
    <property type="molecule type" value="Genomic_DNA"/>
</dbReference>
<keyword evidence="1" id="KW-0812">Transmembrane</keyword>
<sequence length="170" mass="18655">MVWQTRIVWLVALLAAGWVAMTMSHEVGHLIGGFAGGATLVDCDLAPWRLPYSLHSPDPYPLLTLWAGPVLGVVVPLAVALLLRRPWMWFIADFCVLANGSYLALSWISGDRFLDTPRLLAAGAHPLSIITFCLVTIGMGYIRFRNDCVALLSESTSEQSNAELSRTRSE</sequence>
<comment type="caution">
    <text evidence="2">The sequence shown here is derived from an EMBL/GenBank/DDBJ whole genome shotgun (WGS) entry which is preliminary data.</text>
</comment>
<evidence type="ECO:0000313" key="2">
    <source>
        <dbReference type="EMBL" id="EMI53742.1"/>
    </source>
</evidence>
<evidence type="ECO:0000256" key="1">
    <source>
        <dbReference type="SAM" id="Phobius"/>
    </source>
</evidence>
<feature type="transmembrane region" description="Helical" evidence="1">
    <location>
        <begin position="120"/>
        <end position="142"/>
    </location>
</feature>
<name>M5TX12_9BACT</name>
<accession>M5TX12</accession>
<keyword evidence="3" id="KW-1185">Reference proteome</keyword>
<proteinExistence type="predicted"/>